<feature type="transmembrane region" description="Helical" evidence="3">
    <location>
        <begin position="23"/>
        <end position="42"/>
    </location>
</feature>
<protein>
    <submittedName>
        <fullName evidence="6">RHS repeat protein</fullName>
    </submittedName>
</protein>
<feature type="domain" description="Teneurin-like YD-shell" evidence="5">
    <location>
        <begin position="1084"/>
        <end position="1350"/>
    </location>
</feature>
<dbReference type="Proteomes" id="UP000248134">
    <property type="component" value="Unassembled WGS sequence"/>
</dbReference>
<dbReference type="InterPro" id="IPR050708">
    <property type="entry name" value="T6SS_VgrG/RHS"/>
</dbReference>
<dbReference type="Pfam" id="PF05593">
    <property type="entry name" value="RHS_repeat"/>
    <property type="match status" value="4"/>
</dbReference>
<dbReference type="NCBIfam" id="TIGR03696">
    <property type="entry name" value="Rhs_assc_core"/>
    <property type="match status" value="1"/>
</dbReference>
<dbReference type="InterPro" id="IPR045351">
    <property type="entry name" value="DUF6531"/>
</dbReference>
<evidence type="ECO:0000259" key="4">
    <source>
        <dbReference type="Pfam" id="PF20148"/>
    </source>
</evidence>
<sequence>MTNILQTSVARLRIRRIVLPHRIALRCLSFALGSLIVVAPLLQLPARAAATGTKGWCTTIGDAGRTACVSSPMEACQIQHQIYNPTANFHGYSDTEYWWSKHCEWDWYFSPAPAPVSYECESGFKRSLPGVCVREEDYQPTPDRDACGGYNNGGNISASTGHPVDITSGNKIFTVLDFETADRSLSLTRLYNSRPHMGAINGTISANPLGLGFNWRFAFQHELHLNVAYTDNVEIETAGGGSYPFLRKSATGAFEAQHWGYGTYAQTDYSLEFVGTWPSSWSSVISASTQWRVKDRDDNIWVFQTFLQPGSNKYVIGRPISVTKRGGHVTTFAYGTYGELVSVTDPYGKVLEFAWNYKPASAPGGVAPIAINRVTLPDGTHLDYTYDSISTSGEFSNRLVKAEHQSAANVVLDASTYLYENADYPFAVTGIQDVGGTRRWTVEYDASGRATTSTGPDETDKTTLAYGSAVAPSMSRTVTNALGKSATYNYHFGAWTVYQTGVNGNASANCPASARSFTYNSSRYFIATSTDEEGRVTSYTRDAKGRPTAIVEGYGTPSAKTTGITWHTTLNVPAQIVQSGLTTDYSWNTSGQLTQITETDTTSQTVPYSTNGQTRVTTFTYDPHGALLTVDGPLAGTGDTTTYTYSTSGYLATVTNEVGHVTTVSSVDGRGLPTTVVDPNNVQTGLTYDSEGRLKTMTVDVGGLAAVTAIDYNVVGDITKIARPNGAFLQYTYDSGRRVIKVEDNNGSYAEYDRDKLGNVTARRIKDSGGTLQFSQTAVFDELGRLLRFIGASNQTWTHGYDKTGNRVSVTDPRSNIFGWSYDSVNRLISTSDEDSNVVTLTRNGKDEITNYRDPRSLNTTFVRSGFGDVIQRVSPDSGTTVYVYNALGKPTQITDGRGVVANLTYDDAGRLLTKQYPAATGENVTYTWDATASGNKGKGRVTAIQDASGSIAWIYNALGQVTQERKTTGTVVYTVGYTYDLDGNVTEITYPSGRTVSYSRDATGLVTGVTTKASPSSSLVTLASNVAYQPFGPLQSLTYGNGLVLWKTFTKDYNPNTLIVEQGSNSVINRSYTYWNGDFSITNIWDSKDTVRTENYVYTPNQRLQNTYADWGELTYWQDGVGNRTADIFNDGSTTTTKTLQYPYNTNRIAGVAQGSTTLRTITHDGAGNIVTDVRGSTSYTYRYNNRGRLDRLTVGTTVKADYAYDGLERMAVRTTQNMTPSATTHYVYDRAGRLLAEASGTGTTQREYVWIDDLPLALFADLDTGTPKQWFVHPDHLNRPTKMTDASQAVVWDAYYWPYGEIRTITGSASNNLRFPGQYYLVESGLHYNWHRHYDPTLGRYTQPDSLRDVLTARPGNLGGSQLLGEVGEGGSRLALAILPVGNVMDKSGAELPEFVDGPSVYQYATSMPTMWVDPDGTRLSRQAVAKFIEACFVAWQVLTGQKVTTRRPPPPPPIVREVKPRPPVPPKKQEGSNGGLP</sequence>
<keyword evidence="3" id="KW-1133">Transmembrane helix</keyword>
<gene>
    <name evidence="6" type="ORF">DNX69_07365</name>
</gene>
<keyword evidence="3" id="KW-0472">Membrane</keyword>
<dbReference type="InterPro" id="IPR006530">
    <property type="entry name" value="YD"/>
</dbReference>
<dbReference type="Pfam" id="PF25023">
    <property type="entry name" value="TEN_YD-shell"/>
    <property type="match status" value="1"/>
</dbReference>
<accession>A0A323UKG9</accession>
<evidence type="ECO:0000259" key="5">
    <source>
        <dbReference type="Pfam" id="PF25023"/>
    </source>
</evidence>
<keyword evidence="3" id="KW-0812">Transmembrane</keyword>
<dbReference type="InterPro" id="IPR022385">
    <property type="entry name" value="Rhs_assc_core"/>
</dbReference>
<reference evidence="6 7" key="1">
    <citation type="submission" date="2018-06" db="EMBL/GenBank/DDBJ databases">
        <title>Draft Whole-Genome Sequence of the purple photosynthetic bacterium Rhodospeudomonas palustris XCP.</title>
        <authorList>
            <person name="Rayyan A."/>
            <person name="Meyer T.E."/>
            <person name="Kyndt J.A."/>
        </authorList>
    </citation>
    <scope>NUCLEOTIDE SEQUENCE [LARGE SCALE GENOMIC DNA]</scope>
    <source>
        <strain evidence="6 7">XCP</strain>
    </source>
</reference>
<evidence type="ECO:0000256" key="3">
    <source>
        <dbReference type="SAM" id="Phobius"/>
    </source>
</evidence>
<keyword evidence="1" id="KW-0677">Repeat</keyword>
<dbReference type="EMBL" id="QKQS01000012">
    <property type="protein sequence ID" value="PZA12707.1"/>
    <property type="molecule type" value="Genomic_DNA"/>
</dbReference>
<dbReference type="Pfam" id="PF20148">
    <property type="entry name" value="DUF6531"/>
    <property type="match status" value="1"/>
</dbReference>
<dbReference type="NCBIfam" id="TIGR01643">
    <property type="entry name" value="YD_repeat_2x"/>
    <property type="match status" value="5"/>
</dbReference>
<name>A0A323UKG9_RHOPL</name>
<dbReference type="PANTHER" id="PTHR32305">
    <property type="match status" value="1"/>
</dbReference>
<dbReference type="OrthoDB" id="6057489at2"/>
<comment type="caution">
    <text evidence="6">The sequence shown here is derived from an EMBL/GenBank/DDBJ whole genome shotgun (WGS) entry which is preliminary data.</text>
</comment>
<evidence type="ECO:0000313" key="6">
    <source>
        <dbReference type="EMBL" id="PZA12707.1"/>
    </source>
</evidence>
<dbReference type="Gene3D" id="2.180.10.10">
    <property type="entry name" value="RHS repeat-associated core"/>
    <property type="match status" value="3"/>
</dbReference>
<evidence type="ECO:0000256" key="1">
    <source>
        <dbReference type="ARBA" id="ARBA00022737"/>
    </source>
</evidence>
<dbReference type="InterPro" id="IPR031325">
    <property type="entry name" value="RHS_repeat"/>
</dbReference>
<organism evidence="6 7">
    <name type="scientific">Rhodopseudomonas palustris</name>
    <dbReference type="NCBI Taxonomy" id="1076"/>
    <lineage>
        <taxon>Bacteria</taxon>
        <taxon>Pseudomonadati</taxon>
        <taxon>Pseudomonadota</taxon>
        <taxon>Alphaproteobacteria</taxon>
        <taxon>Hyphomicrobiales</taxon>
        <taxon>Nitrobacteraceae</taxon>
        <taxon>Rhodopseudomonas</taxon>
    </lineage>
</organism>
<feature type="domain" description="DUF6531" evidence="4">
    <location>
        <begin position="161"/>
        <end position="227"/>
    </location>
</feature>
<dbReference type="RefSeq" id="WP_110785362.1">
    <property type="nucleotide sequence ID" value="NZ_QKQS01000012.1"/>
</dbReference>
<evidence type="ECO:0000256" key="2">
    <source>
        <dbReference type="SAM" id="MobiDB-lite"/>
    </source>
</evidence>
<dbReference type="PANTHER" id="PTHR32305:SF15">
    <property type="entry name" value="PROTEIN RHSA-RELATED"/>
    <property type="match status" value="1"/>
</dbReference>
<dbReference type="InterPro" id="IPR056823">
    <property type="entry name" value="TEN-like_YD-shell"/>
</dbReference>
<proteinExistence type="predicted"/>
<feature type="region of interest" description="Disordered" evidence="2">
    <location>
        <begin position="1445"/>
        <end position="1480"/>
    </location>
</feature>
<evidence type="ECO:0000313" key="7">
    <source>
        <dbReference type="Proteomes" id="UP000248134"/>
    </source>
</evidence>